<evidence type="ECO:0008006" key="4">
    <source>
        <dbReference type="Google" id="ProtNLM"/>
    </source>
</evidence>
<dbReference type="AlphaFoldDB" id="A0A1G2L4R1"/>
<evidence type="ECO:0000313" key="2">
    <source>
        <dbReference type="EMBL" id="OHA06655.1"/>
    </source>
</evidence>
<keyword evidence="1" id="KW-1133">Transmembrane helix</keyword>
<evidence type="ECO:0000256" key="1">
    <source>
        <dbReference type="SAM" id="Phobius"/>
    </source>
</evidence>
<protein>
    <recommendedName>
        <fullName evidence="4">Major facilitator superfamily (MFS) profile domain-containing protein</fullName>
    </recommendedName>
</protein>
<keyword evidence="1" id="KW-0812">Transmembrane</keyword>
<organism evidence="2 3">
    <name type="scientific">Candidatus Sungbacteria bacterium RIFCSPLOWO2_01_FULL_54_21</name>
    <dbReference type="NCBI Taxonomy" id="1802279"/>
    <lineage>
        <taxon>Bacteria</taxon>
        <taxon>Candidatus Sungiibacteriota</taxon>
    </lineage>
</organism>
<keyword evidence="1" id="KW-0472">Membrane</keyword>
<dbReference type="Proteomes" id="UP000176510">
    <property type="component" value="Unassembled WGS sequence"/>
</dbReference>
<accession>A0A1G2L4R1</accession>
<comment type="caution">
    <text evidence="2">The sequence shown here is derived from an EMBL/GenBank/DDBJ whole genome shotgun (WGS) entry which is preliminary data.</text>
</comment>
<dbReference type="EMBL" id="MHQR01000035">
    <property type="protein sequence ID" value="OHA06655.1"/>
    <property type="molecule type" value="Genomic_DNA"/>
</dbReference>
<sequence length="85" mass="9273">MKSILDFVSRFRRRTRIAVALVAFASAIICSLVALATASTTSNDSWIGVALLVNLAFAVFVTPIVVSIVNENYEARGIRGMFYSE</sequence>
<gene>
    <name evidence="2" type="ORF">A3B34_01265</name>
</gene>
<proteinExistence type="predicted"/>
<feature type="transmembrane region" description="Helical" evidence="1">
    <location>
        <begin position="46"/>
        <end position="69"/>
    </location>
</feature>
<name>A0A1G2L4R1_9BACT</name>
<evidence type="ECO:0000313" key="3">
    <source>
        <dbReference type="Proteomes" id="UP000176510"/>
    </source>
</evidence>
<reference evidence="2 3" key="1">
    <citation type="journal article" date="2016" name="Nat. Commun.">
        <title>Thousands of microbial genomes shed light on interconnected biogeochemical processes in an aquifer system.</title>
        <authorList>
            <person name="Anantharaman K."/>
            <person name="Brown C.T."/>
            <person name="Hug L.A."/>
            <person name="Sharon I."/>
            <person name="Castelle C.J."/>
            <person name="Probst A.J."/>
            <person name="Thomas B.C."/>
            <person name="Singh A."/>
            <person name="Wilkins M.J."/>
            <person name="Karaoz U."/>
            <person name="Brodie E.L."/>
            <person name="Williams K.H."/>
            <person name="Hubbard S.S."/>
            <person name="Banfield J.F."/>
        </authorList>
    </citation>
    <scope>NUCLEOTIDE SEQUENCE [LARGE SCALE GENOMIC DNA]</scope>
</reference>